<feature type="domain" description="Ferrous iron transporter FeoA-like" evidence="2">
    <location>
        <begin position="5"/>
        <end position="77"/>
    </location>
</feature>
<reference evidence="4" key="1">
    <citation type="submission" date="2016-10" db="EMBL/GenBank/DDBJ databases">
        <authorList>
            <person name="Varghese N."/>
            <person name="Submissions S."/>
        </authorList>
    </citation>
    <scope>NUCLEOTIDE SEQUENCE [LARGE SCALE GENOMIC DNA]</scope>
    <source>
        <strain evidence="4">DSM 8987</strain>
    </source>
</reference>
<gene>
    <name evidence="3" type="ORF">SAMN05661003_103171</name>
</gene>
<keyword evidence="4" id="KW-1185">Reference proteome</keyword>
<dbReference type="InterPro" id="IPR008988">
    <property type="entry name" value="Transcriptional_repressor_C"/>
</dbReference>
<keyword evidence="1" id="KW-0408">Iron</keyword>
<dbReference type="PANTHER" id="PTHR42954:SF2">
    <property type="entry name" value="FE(2+) TRANSPORT PROTEIN A"/>
    <property type="match status" value="1"/>
</dbReference>
<dbReference type="EMBL" id="FNAQ01000003">
    <property type="protein sequence ID" value="SDE07117.1"/>
    <property type="molecule type" value="Genomic_DNA"/>
</dbReference>
<dbReference type="PANTHER" id="PTHR42954">
    <property type="entry name" value="FE(2+) TRANSPORT PROTEIN A"/>
    <property type="match status" value="1"/>
</dbReference>
<dbReference type="InterPro" id="IPR007167">
    <property type="entry name" value="Fe-transptr_FeoA-like"/>
</dbReference>
<proteinExistence type="predicted"/>
<name>A0A1G6ZXZ6_9BACT</name>
<dbReference type="AlphaFoldDB" id="A0A1G6ZXZ6"/>
<dbReference type="GO" id="GO:0046914">
    <property type="term" value="F:transition metal ion binding"/>
    <property type="evidence" value="ECO:0007669"/>
    <property type="project" value="InterPro"/>
</dbReference>
<dbReference type="Proteomes" id="UP000243205">
    <property type="component" value="Unassembled WGS sequence"/>
</dbReference>
<evidence type="ECO:0000259" key="2">
    <source>
        <dbReference type="SMART" id="SM00899"/>
    </source>
</evidence>
<accession>A0A1G6ZXZ6</accession>
<evidence type="ECO:0000256" key="1">
    <source>
        <dbReference type="ARBA" id="ARBA00023004"/>
    </source>
</evidence>
<sequence length="78" mass="8403">MKKSVTLDQIAPGGSCRIVRLVAGDLLGQRLLDLGACPGMALRVVRNAPLKDPMEVELDGCFVSLRRAEARLVEVENA</sequence>
<dbReference type="InterPro" id="IPR038157">
    <property type="entry name" value="FeoA_core_dom"/>
</dbReference>
<dbReference type="SMART" id="SM00899">
    <property type="entry name" value="FeoA"/>
    <property type="match status" value="1"/>
</dbReference>
<dbReference type="RefSeq" id="WP_216095171.1">
    <property type="nucleotide sequence ID" value="NZ_CALFZY010000030.1"/>
</dbReference>
<organism evidence="3 4">
    <name type="scientific">Desulfuromonas thiophila</name>
    <dbReference type="NCBI Taxonomy" id="57664"/>
    <lineage>
        <taxon>Bacteria</taxon>
        <taxon>Pseudomonadati</taxon>
        <taxon>Thermodesulfobacteriota</taxon>
        <taxon>Desulfuromonadia</taxon>
        <taxon>Desulfuromonadales</taxon>
        <taxon>Desulfuromonadaceae</taxon>
        <taxon>Desulfuromonas</taxon>
    </lineage>
</organism>
<dbReference type="SUPFAM" id="SSF50037">
    <property type="entry name" value="C-terminal domain of transcriptional repressors"/>
    <property type="match status" value="1"/>
</dbReference>
<evidence type="ECO:0000313" key="4">
    <source>
        <dbReference type="Proteomes" id="UP000243205"/>
    </source>
</evidence>
<dbReference type="InterPro" id="IPR052713">
    <property type="entry name" value="FeoA"/>
</dbReference>
<dbReference type="Pfam" id="PF04023">
    <property type="entry name" value="FeoA"/>
    <property type="match status" value="1"/>
</dbReference>
<evidence type="ECO:0000313" key="3">
    <source>
        <dbReference type="EMBL" id="SDE07117.1"/>
    </source>
</evidence>
<dbReference type="Gene3D" id="2.30.30.90">
    <property type="match status" value="1"/>
</dbReference>
<dbReference type="STRING" id="57664.SAMN05661003_103171"/>
<protein>
    <submittedName>
        <fullName evidence="3">Ferrous iron transport protein A</fullName>
    </submittedName>
</protein>